<comment type="caution">
    <text evidence="2">The sequence shown here is derived from an EMBL/GenBank/DDBJ whole genome shotgun (WGS) entry which is preliminary data.</text>
</comment>
<gene>
    <name evidence="2" type="ORF">Cgig2_027504</name>
</gene>
<dbReference type="EMBL" id="JAKOGI010001412">
    <property type="protein sequence ID" value="KAJ8425756.1"/>
    <property type="molecule type" value="Genomic_DNA"/>
</dbReference>
<accession>A0A9Q1GRV3</accession>
<name>A0A9Q1GRV3_9CARY</name>
<dbReference type="Proteomes" id="UP001153076">
    <property type="component" value="Unassembled WGS sequence"/>
</dbReference>
<evidence type="ECO:0008006" key="4">
    <source>
        <dbReference type="Google" id="ProtNLM"/>
    </source>
</evidence>
<keyword evidence="3" id="KW-1185">Reference proteome</keyword>
<reference evidence="2" key="1">
    <citation type="submission" date="2022-04" db="EMBL/GenBank/DDBJ databases">
        <title>Carnegiea gigantea Genome sequencing and assembly v2.</title>
        <authorList>
            <person name="Copetti D."/>
            <person name="Sanderson M.J."/>
            <person name="Burquez A."/>
            <person name="Wojciechowski M.F."/>
        </authorList>
    </citation>
    <scope>NUCLEOTIDE SEQUENCE</scope>
    <source>
        <strain evidence="2">SGP5-SGP5p</strain>
        <tissue evidence="2">Aerial part</tissue>
    </source>
</reference>
<keyword evidence="1" id="KW-0732">Signal</keyword>
<evidence type="ECO:0000313" key="3">
    <source>
        <dbReference type="Proteomes" id="UP001153076"/>
    </source>
</evidence>
<feature type="chain" id="PRO_5040494199" description="Aminotransferase-like plant mobile domain-containing protein" evidence="1">
    <location>
        <begin position="23"/>
        <end position="351"/>
    </location>
</feature>
<feature type="signal peptide" evidence="1">
    <location>
        <begin position="1"/>
        <end position="22"/>
    </location>
</feature>
<protein>
    <recommendedName>
        <fullName evidence="4">Aminotransferase-like plant mobile domain-containing protein</fullName>
    </recommendedName>
</protein>
<organism evidence="2 3">
    <name type="scientific">Carnegiea gigantea</name>
    <dbReference type="NCBI Taxonomy" id="171969"/>
    <lineage>
        <taxon>Eukaryota</taxon>
        <taxon>Viridiplantae</taxon>
        <taxon>Streptophyta</taxon>
        <taxon>Embryophyta</taxon>
        <taxon>Tracheophyta</taxon>
        <taxon>Spermatophyta</taxon>
        <taxon>Magnoliopsida</taxon>
        <taxon>eudicotyledons</taxon>
        <taxon>Gunneridae</taxon>
        <taxon>Pentapetalae</taxon>
        <taxon>Caryophyllales</taxon>
        <taxon>Cactineae</taxon>
        <taxon>Cactaceae</taxon>
        <taxon>Cactoideae</taxon>
        <taxon>Echinocereeae</taxon>
        <taxon>Carnegiea</taxon>
    </lineage>
</organism>
<dbReference type="AlphaFoldDB" id="A0A9Q1GRV3"/>
<proteinExistence type="predicted"/>
<evidence type="ECO:0000313" key="2">
    <source>
        <dbReference type="EMBL" id="KAJ8425756.1"/>
    </source>
</evidence>
<evidence type="ECO:0000256" key="1">
    <source>
        <dbReference type="SAM" id="SignalP"/>
    </source>
</evidence>
<sequence length="351" mass="40177">MGVQKQTPCIALKVSFLGLSLLGRFYDEVVPTEWKLTNKLHRVALMYSLLTINSCKYHVSRKSDKGSRTCHPRILSFIIDAKAHGWRDYQVIFNELGVAKGQRTETFLAVFLSCWLCTFIFPFKDAGCIRPGTFRRHVIHDINCRVLPPNDNPYKCLNEISRSLDPGRGGGQFPAHFLYAWLAKNINTYALDARASSSLVMVNNFNSKRPENTLVPRRAFAGIHPSSTDLRRLSWMTDVPADLDFDNLPDPKIMLHCHHMLTRYGTMSQVLLPERCNLLERNTTRAFFEWWSKIFISSTFNPHIVHFGKSLEPFFPTTKYDSSYVKIPRVDVTIPTTPFPVIPIQSITPLP</sequence>